<feature type="domain" description="FecR protein" evidence="1">
    <location>
        <begin position="112"/>
        <end position="205"/>
    </location>
</feature>
<proteinExistence type="predicted"/>
<keyword evidence="4" id="KW-1185">Reference proteome</keyword>
<evidence type="ECO:0000259" key="2">
    <source>
        <dbReference type="Pfam" id="PF16220"/>
    </source>
</evidence>
<dbReference type="PANTHER" id="PTHR30273:SF2">
    <property type="entry name" value="PROTEIN FECR"/>
    <property type="match status" value="1"/>
</dbReference>
<dbReference type="InterPro" id="IPR012373">
    <property type="entry name" value="Ferrdict_sens_TM"/>
</dbReference>
<organism evidence="3 4">
    <name type="scientific">Pseudomonas anguilliseptica</name>
    <dbReference type="NCBI Taxonomy" id="53406"/>
    <lineage>
        <taxon>Bacteria</taxon>
        <taxon>Pseudomonadati</taxon>
        <taxon>Pseudomonadota</taxon>
        <taxon>Gammaproteobacteria</taxon>
        <taxon>Pseudomonadales</taxon>
        <taxon>Pseudomonadaceae</taxon>
        <taxon>Pseudomonas</taxon>
    </lineage>
</organism>
<dbReference type="InterPro" id="IPR006860">
    <property type="entry name" value="FecR"/>
</dbReference>
<dbReference type="PIRSF" id="PIRSF018266">
    <property type="entry name" value="FecR"/>
    <property type="match status" value="1"/>
</dbReference>
<evidence type="ECO:0000259" key="1">
    <source>
        <dbReference type="Pfam" id="PF04773"/>
    </source>
</evidence>
<dbReference type="PANTHER" id="PTHR30273">
    <property type="entry name" value="PERIPLASMIC SIGNAL SENSOR AND SIGMA FACTOR ACTIVATOR FECR-RELATED"/>
    <property type="match status" value="1"/>
</dbReference>
<dbReference type="AlphaFoldDB" id="A0A1H4NF58"/>
<dbReference type="Gene3D" id="2.60.120.1440">
    <property type="match status" value="1"/>
</dbReference>
<evidence type="ECO:0000313" key="4">
    <source>
        <dbReference type="Proteomes" id="UP000242849"/>
    </source>
</evidence>
<feature type="domain" description="FecR N-terminal" evidence="2">
    <location>
        <begin position="11"/>
        <end position="52"/>
    </location>
</feature>
<dbReference type="OrthoDB" id="1099576at2"/>
<dbReference type="STRING" id="53406.SAMN05421553_0056"/>
<name>A0A1H4NF58_PSEAG</name>
<protein>
    <submittedName>
        <fullName evidence="3">FecR family protein</fullName>
    </submittedName>
</protein>
<sequence>MAAQLDYQVLEQAAEWFAVLASEQVSDKQRHAWQLWLASNPAHEAAWQNVQRISGQFHALPVAQRPLARKALQGVGSTRRQVLASLLLLGSGAVLGLAVSRKPMQAWVADQTSATGEIKELTLADGGQLWLNSNSSVDITYGPQHRLMHLWQGELLLDSAPDTQSPARPLYVETADGRLHALDARCSVRKQAQGTLLNVFAGAVRVTCKSGVSNVVQGGQQVLFDHQQISVTSMASSGRDSWRRGILLADNRSLGSFINELSEHVPGHLAVDPRIADLLIVGAFPLQDPERIYAALESSLPIRVNRRWSWWVTLEPIAS</sequence>
<reference evidence="4" key="1">
    <citation type="submission" date="2016-10" db="EMBL/GenBank/DDBJ databases">
        <authorList>
            <person name="Varghese N."/>
            <person name="Submissions S."/>
        </authorList>
    </citation>
    <scope>NUCLEOTIDE SEQUENCE [LARGE SCALE GENOMIC DNA]</scope>
    <source>
        <strain evidence="4">DSM 12111</strain>
    </source>
</reference>
<evidence type="ECO:0000313" key="3">
    <source>
        <dbReference type="EMBL" id="SEB93831.1"/>
    </source>
</evidence>
<dbReference type="GO" id="GO:0016989">
    <property type="term" value="F:sigma factor antagonist activity"/>
    <property type="evidence" value="ECO:0007669"/>
    <property type="project" value="TreeGrafter"/>
</dbReference>
<dbReference type="EMBL" id="FNSC01000001">
    <property type="protein sequence ID" value="SEB93831.1"/>
    <property type="molecule type" value="Genomic_DNA"/>
</dbReference>
<dbReference type="Pfam" id="PF04773">
    <property type="entry name" value="FecR"/>
    <property type="match status" value="1"/>
</dbReference>
<dbReference type="InterPro" id="IPR032623">
    <property type="entry name" value="FecR_N"/>
</dbReference>
<dbReference type="Proteomes" id="UP000242849">
    <property type="component" value="Unassembled WGS sequence"/>
</dbReference>
<accession>A0A1H4NF58</accession>
<dbReference type="Pfam" id="PF16220">
    <property type="entry name" value="DUF4880"/>
    <property type="match status" value="1"/>
</dbReference>
<dbReference type="RefSeq" id="WP_090375302.1">
    <property type="nucleotide sequence ID" value="NZ_CP156749.1"/>
</dbReference>
<gene>
    <name evidence="3" type="ORF">SAMN05421553_0056</name>
</gene>